<gene>
    <name evidence="1" type="ORF">LCGC14_0561960</name>
</gene>
<accession>A0A0F9RS07</accession>
<evidence type="ECO:0000313" key="1">
    <source>
        <dbReference type="EMBL" id="KKN57484.1"/>
    </source>
</evidence>
<sequence length="65" mass="7111">MNYNRKSSPKRIEGQIKTAREDVTDCILTIAEADDIDALRLGAAAGLLAVRRLMALLPRGTEVTK</sequence>
<dbReference type="EMBL" id="LAZR01000801">
    <property type="protein sequence ID" value="KKN57484.1"/>
    <property type="molecule type" value="Genomic_DNA"/>
</dbReference>
<organism evidence="1">
    <name type="scientific">marine sediment metagenome</name>
    <dbReference type="NCBI Taxonomy" id="412755"/>
    <lineage>
        <taxon>unclassified sequences</taxon>
        <taxon>metagenomes</taxon>
        <taxon>ecological metagenomes</taxon>
    </lineage>
</organism>
<protein>
    <submittedName>
        <fullName evidence="1">Uncharacterized protein</fullName>
    </submittedName>
</protein>
<reference evidence="1" key="1">
    <citation type="journal article" date="2015" name="Nature">
        <title>Complex archaea that bridge the gap between prokaryotes and eukaryotes.</title>
        <authorList>
            <person name="Spang A."/>
            <person name="Saw J.H."/>
            <person name="Jorgensen S.L."/>
            <person name="Zaremba-Niedzwiedzka K."/>
            <person name="Martijn J."/>
            <person name="Lind A.E."/>
            <person name="van Eijk R."/>
            <person name="Schleper C."/>
            <person name="Guy L."/>
            <person name="Ettema T.J."/>
        </authorList>
    </citation>
    <scope>NUCLEOTIDE SEQUENCE</scope>
</reference>
<dbReference type="AlphaFoldDB" id="A0A0F9RS07"/>
<proteinExistence type="predicted"/>
<comment type="caution">
    <text evidence="1">The sequence shown here is derived from an EMBL/GenBank/DDBJ whole genome shotgun (WGS) entry which is preliminary data.</text>
</comment>
<name>A0A0F9RS07_9ZZZZ</name>